<proteinExistence type="predicted"/>
<dbReference type="InterPro" id="IPR046537">
    <property type="entry name" value="DUF6602"/>
</dbReference>
<gene>
    <name evidence="2" type="ORF">R5577_22565</name>
</gene>
<accession>A0AAX4FQ87</accession>
<keyword evidence="2" id="KW-0614">Plasmid</keyword>
<evidence type="ECO:0000259" key="1">
    <source>
        <dbReference type="Pfam" id="PF20247"/>
    </source>
</evidence>
<organism evidence="2 3">
    <name type="scientific">Xanthomonas euvesicatoria</name>
    <dbReference type="NCBI Taxonomy" id="456327"/>
    <lineage>
        <taxon>Bacteria</taxon>
        <taxon>Pseudomonadati</taxon>
        <taxon>Pseudomonadota</taxon>
        <taxon>Gammaproteobacteria</taxon>
        <taxon>Lysobacterales</taxon>
        <taxon>Lysobacteraceae</taxon>
        <taxon>Xanthomonas</taxon>
    </lineage>
</organism>
<evidence type="ECO:0000313" key="2">
    <source>
        <dbReference type="EMBL" id="WOP58832.1"/>
    </source>
</evidence>
<dbReference type="EMBL" id="CP137540">
    <property type="protein sequence ID" value="WOP58832.1"/>
    <property type="molecule type" value="Genomic_DNA"/>
</dbReference>
<sequence length="246" mass="27816">MFEEIFNARVRELWNLYAATGPLHHPGEKGAFREAFLRRLLESVLPLQYGIGSGVIVDGFGRQSPQVDLLIYDRRNFPPFYESGGHGIYPFDSVLRVIEVKSQLDKLGLEQFAKLARSIHPTNPEGLKMKGYGNLEKGKSYYPFPALFAYGTRISNFKEDWNNISDLQGMTNTLCVARGGVITRSYEGDAYVTVLFTDELHFENNIRRFLVSLLDGIEATANSRQALRVSDWLTNKTTDLASLHSE</sequence>
<reference evidence="2" key="1">
    <citation type="submission" date="2023-10" db="EMBL/GenBank/DDBJ databases">
        <title>Comparative Genomic Analysis of Tomato Bacterial Spot Xanthomonads Reveals A New Lineage of Xanthomonas euvesicatoria.</title>
        <authorList>
            <person name="Huang C.-J."/>
            <person name="Wu T.-L."/>
            <person name="Wu Y.-L."/>
            <person name="Wang R.-S."/>
            <person name="Lin Y.-C."/>
        </authorList>
    </citation>
    <scope>NUCLEOTIDE SEQUENCE</scope>
    <source>
        <strain evidence="2">T0319-01</strain>
        <plasmid evidence="2">p3191.1</plasmid>
    </source>
</reference>
<dbReference type="RefSeq" id="WP_219874896.1">
    <property type="nucleotide sequence ID" value="NZ_CP137533.1"/>
</dbReference>
<name>A0AAX4FQ87_XANEU</name>
<dbReference type="Pfam" id="PF20247">
    <property type="entry name" value="DUF6602"/>
    <property type="match status" value="1"/>
</dbReference>
<dbReference type="AlphaFoldDB" id="A0AAX4FQ87"/>
<dbReference type="Proteomes" id="UP001304429">
    <property type="component" value="Plasmid p3191.1"/>
</dbReference>
<dbReference type="CDD" id="cd21173">
    <property type="entry name" value="NucC-like"/>
    <property type="match status" value="1"/>
</dbReference>
<feature type="domain" description="DUF6602" evidence="1">
    <location>
        <begin position="24"/>
        <end position="119"/>
    </location>
</feature>
<evidence type="ECO:0000313" key="3">
    <source>
        <dbReference type="Proteomes" id="UP001304429"/>
    </source>
</evidence>
<geneLocation type="plasmid" evidence="2 3">
    <name>p3191.1</name>
</geneLocation>
<protein>
    <submittedName>
        <fullName evidence="2">DUF6602 domain-containing protein</fullName>
    </submittedName>
</protein>